<feature type="signal peptide" evidence="1">
    <location>
        <begin position="1"/>
        <end position="27"/>
    </location>
</feature>
<dbReference type="OrthoDB" id="10670668at2759"/>
<accession>A0A1Z5KDJ5</accession>
<keyword evidence="3" id="KW-1185">Reference proteome</keyword>
<gene>
    <name evidence="2" type="ORF">FisN_4Lh270</name>
</gene>
<evidence type="ECO:0000313" key="3">
    <source>
        <dbReference type="Proteomes" id="UP000198406"/>
    </source>
</evidence>
<sequence>MSSCGITRFAIVVLLIIYHALQWQTFARDDNLSRHRTTFSKESHPSRNDICTLLPANVSASFVWNQQRAYRRNQDGTVLNALNAYRLLRGVRQVPSQNSWRHLWEDRTSDKDSSLQVWVFVNPLDVQQSDECSVGQSCPWTWLQFINETATQYCHLLHIEWTIFDWSFATTELYTQLLTAQRGKAHGPDMIIHALSRHDLKYANMESRDPHTVLWEEERRRVLQDFVRAGRRSNPCRDTVIIFVDDYVPSMQPSLSLWVEQVNSRMLQQISEYYKTGLISYSQVVTELIFSQNEYRFMLVPNDFERFGGIAHQVLAHCVLYGLLHFAVTYCNTKDPMTKNPDWEPMVPADIMKRVKTVLPPLLDAEQTLLTVSGEWSLQEELERQFHERHCTVGSSHPPSNCLAAFYAGQSLSTLGKGDSPDGWMLSPEGVLRFRGSANLRWPLDSKEEGRTGLEGGTMTIFVHFQDKDDMQFTWTVSSQDSSTTGSFSTHNHTFNRAIAVPMVARLPNRIENDLSFRLECSDPEYMVDIVGLFLCKEEYIHRITS</sequence>
<feature type="chain" id="PRO_5012080184" evidence="1">
    <location>
        <begin position="28"/>
        <end position="546"/>
    </location>
</feature>
<evidence type="ECO:0000313" key="2">
    <source>
        <dbReference type="EMBL" id="GAX24181.1"/>
    </source>
</evidence>
<dbReference type="InParanoid" id="A0A1Z5KDJ5"/>
<name>A0A1Z5KDJ5_FISSO</name>
<dbReference type="Proteomes" id="UP000198406">
    <property type="component" value="Unassembled WGS sequence"/>
</dbReference>
<evidence type="ECO:0000256" key="1">
    <source>
        <dbReference type="SAM" id="SignalP"/>
    </source>
</evidence>
<keyword evidence="1" id="KW-0732">Signal</keyword>
<reference evidence="2 3" key="1">
    <citation type="journal article" date="2015" name="Plant Cell">
        <title>Oil accumulation by the oleaginous diatom Fistulifera solaris as revealed by the genome and transcriptome.</title>
        <authorList>
            <person name="Tanaka T."/>
            <person name="Maeda Y."/>
            <person name="Veluchamy A."/>
            <person name="Tanaka M."/>
            <person name="Abida H."/>
            <person name="Marechal E."/>
            <person name="Bowler C."/>
            <person name="Muto M."/>
            <person name="Sunaga Y."/>
            <person name="Tanaka M."/>
            <person name="Yoshino T."/>
            <person name="Taniguchi T."/>
            <person name="Fukuda Y."/>
            <person name="Nemoto M."/>
            <person name="Matsumoto M."/>
            <person name="Wong P.S."/>
            <person name="Aburatani S."/>
            <person name="Fujibuchi W."/>
        </authorList>
    </citation>
    <scope>NUCLEOTIDE SEQUENCE [LARGE SCALE GENOMIC DNA]</scope>
    <source>
        <strain evidence="2 3">JPCC DA0580</strain>
    </source>
</reference>
<comment type="caution">
    <text evidence="2">The sequence shown here is derived from an EMBL/GenBank/DDBJ whole genome shotgun (WGS) entry which is preliminary data.</text>
</comment>
<dbReference type="EMBL" id="BDSP01000207">
    <property type="protein sequence ID" value="GAX24181.1"/>
    <property type="molecule type" value="Genomic_DNA"/>
</dbReference>
<organism evidence="2 3">
    <name type="scientific">Fistulifera solaris</name>
    <name type="common">Oleaginous diatom</name>
    <dbReference type="NCBI Taxonomy" id="1519565"/>
    <lineage>
        <taxon>Eukaryota</taxon>
        <taxon>Sar</taxon>
        <taxon>Stramenopiles</taxon>
        <taxon>Ochrophyta</taxon>
        <taxon>Bacillariophyta</taxon>
        <taxon>Bacillariophyceae</taxon>
        <taxon>Bacillariophycidae</taxon>
        <taxon>Naviculales</taxon>
        <taxon>Naviculaceae</taxon>
        <taxon>Fistulifera</taxon>
    </lineage>
</organism>
<dbReference type="AlphaFoldDB" id="A0A1Z5KDJ5"/>
<protein>
    <submittedName>
        <fullName evidence="2">Uncharacterized protein</fullName>
    </submittedName>
</protein>
<proteinExistence type="predicted"/>